<dbReference type="GO" id="GO:0005975">
    <property type="term" value="P:carbohydrate metabolic process"/>
    <property type="evidence" value="ECO:0007669"/>
    <property type="project" value="InterPro"/>
</dbReference>
<evidence type="ECO:0000313" key="4">
    <source>
        <dbReference type="Proteomes" id="UP000195442"/>
    </source>
</evidence>
<name>A0A1R4H6V6_9GAMM</name>
<keyword evidence="1" id="KW-1133">Transmembrane helix</keyword>
<dbReference type="InterPro" id="IPR011330">
    <property type="entry name" value="Glyco_hydro/deAcase_b/a-brl"/>
</dbReference>
<evidence type="ECO:0000259" key="2">
    <source>
        <dbReference type="PROSITE" id="PS51677"/>
    </source>
</evidence>
<dbReference type="GO" id="GO:0016810">
    <property type="term" value="F:hydrolase activity, acting on carbon-nitrogen (but not peptide) bonds"/>
    <property type="evidence" value="ECO:0007669"/>
    <property type="project" value="InterPro"/>
</dbReference>
<dbReference type="AlphaFoldDB" id="A0A1R4H6V6"/>
<dbReference type="PANTHER" id="PTHR10587">
    <property type="entry name" value="GLYCOSYL TRANSFERASE-RELATED"/>
    <property type="match status" value="1"/>
</dbReference>
<keyword evidence="1" id="KW-0472">Membrane</keyword>
<feature type="domain" description="NodB homology" evidence="2">
    <location>
        <begin position="66"/>
        <end position="244"/>
    </location>
</feature>
<dbReference type="Proteomes" id="UP000195442">
    <property type="component" value="Unassembled WGS sequence"/>
</dbReference>
<proteinExistence type="predicted"/>
<keyword evidence="1" id="KW-0812">Transmembrane</keyword>
<feature type="transmembrane region" description="Helical" evidence="1">
    <location>
        <begin position="12"/>
        <end position="44"/>
    </location>
</feature>
<gene>
    <name evidence="3" type="ORF">CRENPOLYSF2_2300009</name>
</gene>
<dbReference type="Pfam" id="PF01522">
    <property type="entry name" value="Polysacc_deac_1"/>
    <property type="match status" value="1"/>
</dbReference>
<protein>
    <submittedName>
        <fullName evidence="3">Polysaccharide deacetylase</fullName>
    </submittedName>
</protein>
<dbReference type="InterPro" id="IPR002509">
    <property type="entry name" value="NODB_dom"/>
</dbReference>
<accession>A0A1R4H6V6</accession>
<keyword evidence="4" id="KW-1185">Reference proteome</keyword>
<organism evidence="3 4">
    <name type="scientific">Crenothrix polyspora</name>
    <dbReference type="NCBI Taxonomy" id="360316"/>
    <lineage>
        <taxon>Bacteria</taxon>
        <taxon>Pseudomonadati</taxon>
        <taxon>Pseudomonadota</taxon>
        <taxon>Gammaproteobacteria</taxon>
        <taxon>Methylococcales</taxon>
        <taxon>Crenotrichaceae</taxon>
        <taxon>Crenothrix</taxon>
    </lineage>
</organism>
<evidence type="ECO:0000313" key="3">
    <source>
        <dbReference type="EMBL" id="SJM91580.1"/>
    </source>
</evidence>
<dbReference type="RefSeq" id="WP_087146601.1">
    <property type="nucleotide sequence ID" value="NZ_FUKJ01000147.1"/>
</dbReference>
<dbReference type="InterPro" id="IPR050248">
    <property type="entry name" value="Polysacc_deacetylase_ArnD"/>
</dbReference>
<dbReference type="OrthoDB" id="276604at2"/>
<sequence>MTFKSTRTSFIIAISLIALLHTFFGIGLVWLLLPITLFLLLILYGSASIQANFFAPALCCADILDKYIALSFDDGPNQEYTPQVLSTLAQYDALATFFVIGKNIAGNESILKQIDTEGHSIGNHSYSHSFFVDFKSVQGFKHELQQTEDSVFNVIGKRMRLFRPPYGVITPHLVQAAKALNYTIVGWNIRSFDTTANSAQAIAQRVQSQIKPGAIILFHDTSVKTIQALKQTLDFAKDNGYKVISIEQLLKINAYG</sequence>
<dbReference type="CDD" id="cd10917">
    <property type="entry name" value="CE4_NodB_like_6s_7s"/>
    <property type="match status" value="1"/>
</dbReference>
<dbReference type="EMBL" id="FUKJ01000147">
    <property type="protein sequence ID" value="SJM91580.1"/>
    <property type="molecule type" value="Genomic_DNA"/>
</dbReference>
<evidence type="ECO:0000256" key="1">
    <source>
        <dbReference type="SAM" id="Phobius"/>
    </source>
</evidence>
<dbReference type="Gene3D" id="3.20.20.370">
    <property type="entry name" value="Glycoside hydrolase/deacetylase"/>
    <property type="match status" value="1"/>
</dbReference>
<dbReference type="PROSITE" id="PS51677">
    <property type="entry name" value="NODB"/>
    <property type="match status" value="1"/>
</dbReference>
<dbReference type="SUPFAM" id="SSF88713">
    <property type="entry name" value="Glycoside hydrolase/deacetylase"/>
    <property type="match status" value="1"/>
</dbReference>
<reference evidence="4" key="1">
    <citation type="submission" date="2017-02" db="EMBL/GenBank/DDBJ databases">
        <authorList>
            <person name="Daims H."/>
        </authorList>
    </citation>
    <scope>NUCLEOTIDE SEQUENCE [LARGE SCALE GENOMIC DNA]</scope>
</reference>